<keyword evidence="5 13" id="KW-0597">Phosphoprotein</keyword>
<evidence type="ECO:0000256" key="3">
    <source>
        <dbReference type="ARBA" id="ARBA00012438"/>
    </source>
</evidence>
<evidence type="ECO:0000256" key="12">
    <source>
        <dbReference type="PROSITE-ProRule" id="PRU00110"/>
    </source>
</evidence>
<evidence type="ECO:0000256" key="8">
    <source>
        <dbReference type="ARBA" id="ARBA00022840"/>
    </source>
</evidence>
<evidence type="ECO:0000256" key="2">
    <source>
        <dbReference type="ARBA" id="ARBA00004651"/>
    </source>
</evidence>
<dbReference type="InterPro" id="IPR003594">
    <property type="entry name" value="HATPase_dom"/>
</dbReference>
<evidence type="ECO:0000256" key="14">
    <source>
        <dbReference type="SAM" id="Coils"/>
    </source>
</evidence>
<evidence type="ECO:0000313" key="19">
    <source>
        <dbReference type="EMBL" id="MFD2095107.1"/>
    </source>
</evidence>
<organism evidence="19 20">
    <name type="scientific">Corallincola platygyrae</name>
    <dbReference type="NCBI Taxonomy" id="1193278"/>
    <lineage>
        <taxon>Bacteria</taxon>
        <taxon>Pseudomonadati</taxon>
        <taxon>Pseudomonadota</taxon>
        <taxon>Gammaproteobacteria</taxon>
        <taxon>Alteromonadales</taxon>
        <taxon>Psychromonadaceae</taxon>
        <taxon>Corallincola</taxon>
    </lineage>
</organism>
<feature type="modified residue" description="Phosphohistidine" evidence="12">
    <location>
        <position position="855"/>
    </location>
</feature>
<feature type="domain" description="HPt" evidence="18">
    <location>
        <begin position="815"/>
        <end position="913"/>
    </location>
</feature>
<dbReference type="InterPro" id="IPR008207">
    <property type="entry name" value="Sig_transdc_His_kin_Hpt_dom"/>
</dbReference>
<dbReference type="Proteomes" id="UP001597380">
    <property type="component" value="Unassembled WGS sequence"/>
</dbReference>
<evidence type="ECO:0000256" key="4">
    <source>
        <dbReference type="ARBA" id="ARBA00022475"/>
    </source>
</evidence>
<evidence type="ECO:0000256" key="11">
    <source>
        <dbReference type="ARBA" id="ARBA00023136"/>
    </source>
</evidence>
<dbReference type="SMART" id="SM00448">
    <property type="entry name" value="REC"/>
    <property type="match status" value="2"/>
</dbReference>
<comment type="subcellular location">
    <subcellularLocation>
        <location evidence="2">Cell membrane</location>
        <topology evidence="2">Multi-pass membrane protein</topology>
    </subcellularLocation>
</comment>
<keyword evidence="14" id="KW-0175">Coiled coil</keyword>
<dbReference type="Gene3D" id="1.10.287.130">
    <property type="match status" value="1"/>
</dbReference>
<feature type="domain" description="Histidine kinase" evidence="16">
    <location>
        <begin position="260"/>
        <end position="482"/>
    </location>
</feature>
<dbReference type="PANTHER" id="PTHR45339">
    <property type="entry name" value="HYBRID SIGNAL TRANSDUCTION HISTIDINE KINASE J"/>
    <property type="match status" value="1"/>
</dbReference>
<dbReference type="CDD" id="cd16922">
    <property type="entry name" value="HATPase_EvgS-ArcB-TorS-like"/>
    <property type="match status" value="1"/>
</dbReference>
<dbReference type="SMART" id="SM00387">
    <property type="entry name" value="HATPase_c"/>
    <property type="match status" value="1"/>
</dbReference>
<gene>
    <name evidence="19" type="ORF">ACFSJ3_03860</name>
</gene>
<dbReference type="Gene3D" id="1.20.120.160">
    <property type="entry name" value="HPT domain"/>
    <property type="match status" value="1"/>
</dbReference>
<keyword evidence="9 15" id="KW-1133">Transmembrane helix</keyword>
<dbReference type="PROSITE" id="PS50109">
    <property type="entry name" value="HIS_KIN"/>
    <property type="match status" value="1"/>
</dbReference>
<evidence type="ECO:0000259" key="16">
    <source>
        <dbReference type="PROSITE" id="PS50109"/>
    </source>
</evidence>
<dbReference type="RefSeq" id="WP_345337823.1">
    <property type="nucleotide sequence ID" value="NZ_BAABLI010000004.1"/>
</dbReference>
<feature type="transmembrane region" description="Helical" evidence="15">
    <location>
        <begin position="199"/>
        <end position="223"/>
    </location>
</feature>
<dbReference type="Pfam" id="PF02518">
    <property type="entry name" value="HATPase_c"/>
    <property type="match status" value="1"/>
</dbReference>
<keyword evidence="7" id="KW-0547">Nucleotide-binding</keyword>
<dbReference type="SUPFAM" id="SSF55874">
    <property type="entry name" value="ATPase domain of HSP90 chaperone/DNA topoisomerase II/histidine kinase"/>
    <property type="match status" value="1"/>
</dbReference>
<dbReference type="InterPro" id="IPR004358">
    <property type="entry name" value="Sig_transdc_His_kin-like_C"/>
</dbReference>
<dbReference type="Gene3D" id="3.30.565.10">
    <property type="entry name" value="Histidine kinase-like ATPase, C-terminal domain"/>
    <property type="match status" value="1"/>
</dbReference>
<keyword evidence="8" id="KW-0067">ATP-binding</keyword>
<sequence>MAEPQADNFDSTSGQQLLRRVILILLLASGFLVTKSYFTLSNQAQVDQSISTMAHAVRQLEKLGRELARPMADIRILSMQRVTAPNASSLAATQQTLDTKVVEVDVHIIEMKAALAEWADEQEIEQFKQIITAWKAFKLSMNKTGYYLSSGIRVAAFYSVSQQEKDNYDALQITLAKLSNTQLAVSRSTYADAQDNSRLAFFSLVGTSIVELALVVLVILFVYRMFKSYMQAAKSHEDAQILSIQKAEEANKAKSDFLANMSHEIRTPMNAIIGLSYLAMQTKLNKKQHNYVAKIHRSAESLLGIINDILDFSKIEAGKLDLESIDFKLDDVMENLANLVGVKAEEKGIEMMFDMDPDIPRGLVGDPLRLGQVLVNLGNNAVKFTDNDGEVVISGQMVEQTQTQVTLQFAVKDNGIGMNEEQQSRLFQSFSQADTSTTRTYGGTGLGLAISKNLLGLMQGRIWVESEPGVGTTFFIELVLDKQEAEEAPLQMPSDVGTLSVLVVDDHQTARDILCKMLDSFGFKADSCQSGTEALAQINTRGSETPYDLILLDWLMPGMDGVETAAHLRSLQTAESPTQVIMMTAHGKQELLDATADNPADAVMIKPITASTLLDTILTVKGREALSPKSAAPERSSSLQQRATLRGARILLVEDNLINQELAIELLEQENLIVTLAENGQEAIDALQASEFDGVLMDCQMPVMDGYTASRLIREKPEYQSLPILAMTANAMAGDREKVLDAGMNDHIAKPIDVDEMFKTMAKWITPALTADHKETETQTEPKAEKSKTSCTTKIDLDDIPGLDSKLGLSRVDGNQKLYLKLVSRFVESYREFEGDYLKLRRSDAAPIDAQRMVHTLKGNAGSIGAEAVMAEAEKLEHHCEQVAAGVIETEENQLLAQLVNELSPLVESLSLALSPQRTEVQSDNEELLDAKATTATNATEFDSAAATQLLATLKQQAENYDVESADTLEELLTLLENTPLGGQISAIGDQIQEFDFDSAMEGIEKLELALK</sequence>
<evidence type="ECO:0000256" key="10">
    <source>
        <dbReference type="ARBA" id="ARBA00023012"/>
    </source>
</evidence>
<dbReference type="PRINTS" id="PR00344">
    <property type="entry name" value="BCTRLSENSOR"/>
</dbReference>
<dbReference type="PROSITE" id="PS50894">
    <property type="entry name" value="HPT"/>
    <property type="match status" value="1"/>
</dbReference>
<keyword evidence="20" id="KW-1185">Reference proteome</keyword>
<dbReference type="SMART" id="SM00388">
    <property type="entry name" value="HisKA"/>
    <property type="match status" value="1"/>
</dbReference>
<proteinExistence type="predicted"/>
<keyword evidence="4" id="KW-1003">Cell membrane</keyword>
<dbReference type="SUPFAM" id="SSF52172">
    <property type="entry name" value="CheY-like"/>
    <property type="match status" value="2"/>
</dbReference>
<dbReference type="PROSITE" id="PS50110">
    <property type="entry name" value="RESPONSE_REGULATORY"/>
    <property type="match status" value="2"/>
</dbReference>
<feature type="transmembrane region" description="Helical" evidence="15">
    <location>
        <begin position="21"/>
        <end position="40"/>
    </location>
</feature>
<dbReference type="InterPro" id="IPR001789">
    <property type="entry name" value="Sig_transdc_resp-reg_receiver"/>
</dbReference>
<dbReference type="CDD" id="cd17546">
    <property type="entry name" value="REC_hyHK_CKI1_RcsC-like"/>
    <property type="match status" value="2"/>
</dbReference>
<accession>A0ABW4XHY5</accession>
<feature type="coiled-coil region" evidence="14">
    <location>
        <begin position="650"/>
        <end position="679"/>
    </location>
</feature>
<dbReference type="EMBL" id="JBHUHT010000007">
    <property type="protein sequence ID" value="MFD2095107.1"/>
    <property type="molecule type" value="Genomic_DNA"/>
</dbReference>
<dbReference type="PANTHER" id="PTHR45339:SF1">
    <property type="entry name" value="HYBRID SIGNAL TRANSDUCTION HISTIDINE KINASE J"/>
    <property type="match status" value="1"/>
</dbReference>
<dbReference type="SUPFAM" id="SSF47384">
    <property type="entry name" value="Homodimeric domain of signal transducing histidine kinase"/>
    <property type="match status" value="1"/>
</dbReference>
<protein>
    <recommendedName>
        <fullName evidence="3">histidine kinase</fullName>
        <ecNumber evidence="3">2.7.13.3</ecNumber>
    </recommendedName>
</protein>
<dbReference type="EC" id="2.7.13.3" evidence="3"/>
<evidence type="ECO:0000256" key="6">
    <source>
        <dbReference type="ARBA" id="ARBA00022692"/>
    </source>
</evidence>
<evidence type="ECO:0000256" key="5">
    <source>
        <dbReference type="ARBA" id="ARBA00022553"/>
    </source>
</evidence>
<feature type="modified residue" description="4-aspartylphosphate" evidence="13">
    <location>
        <position position="553"/>
    </location>
</feature>
<dbReference type="Gene3D" id="3.40.50.2300">
    <property type="match status" value="2"/>
</dbReference>
<reference evidence="20" key="1">
    <citation type="journal article" date="2019" name="Int. J. Syst. Evol. Microbiol.">
        <title>The Global Catalogue of Microorganisms (GCM) 10K type strain sequencing project: providing services to taxonomists for standard genome sequencing and annotation.</title>
        <authorList>
            <consortium name="The Broad Institute Genomics Platform"/>
            <consortium name="The Broad Institute Genome Sequencing Center for Infectious Disease"/>
            <person name="Wu L."/>
            <person name="Ma J."/>
        </authorList>
    </citation>
    <scope>NUCLEOTIDE SEQUENCE [LARGE SCALE GENOMIC DNA]</scope>
    <source>
        <strain evidence="20">CGMCC 1.10992</strain>
    </source>
</reference>
<dbReference type="SUPFAM" id="SSF47226">
    <property type="entry name" value="Histidine-containing phosphotransfer domain, HPT domain"/>
    <property type="match status" value="1"/>
</dbReference>
<keyword evidence="10" id="KW-0902">Two-component regulatory system</keyword>
<evidence type="ECO:0000259" key="18">
    <source>
        <dbReference type="PROSITE" id="PS50894"/>
    </source>
</evidence>
<dbReference type="Pfam" id="PF01627">
    <property type="entry name" value="Hpt"/>
    <property type="match status" value="1"/>
</dbReference>
<evidence type="ECO:0000256" key="9">
    <source>
        <dbReference type="ARBA" id="ARBA00022989"/>
    </source>
</evidence>
<dbReference type="InterPro" id="IPR036097">
    <property type="entry name" value="HisK_dim/P_sf"/>
</dbReference>
<evidence type="ECO:0000259" key="17">
    <source>
        <dbReference type="PROSITE" id="PS50110"/>
    </source>
</evidence>
<evidence type="ECO:0000256" key="13">
    <source>
        <dbReference type="PROSITE-ProRule" id="PRU00169"/>
    </source>
</evidence>
<dbReference type="InterPro" id="IPR011006">
    <property type="entry name" value="CheY-like_superfamily"/>
</dbReference>
<dbReference type="InterPro" id="IPR005467">
    <property type="entry name" value="His_kinase_dom"/>
</dbReference>
<evidence type="ECO:0000256" key="15">
    <source>
        <dbReference type="SAM" id="Phobius"/>
    </source>
</evidence>
<evidence type="ECO:0000256" key="7">
    <source>
        <dbReference type="ARBA" id="ARBA00022741"/>
    </source>
</evidence>
<keyword evidence="11 15" id="KW-0472">Membrane</keyword>
<dbReference type="Pfam" id="PF00072">
    <property type="entry name" value="Response_reg"/>
    <property type="match status" value="2"/>
</dbReference>
<dbReference type="InterPro" id="IPR036890">
    <property type="entry name" value="HATPase_C_sf"/>
</dbReference>
<feature type="modified residue" description="4-aspartylphosphate" evidence="13">
    <location>
        <position position="698"/>
    </location>
</feature>
<feature type="domain" description="Response regulatory" evidence="17">
    <location>
        <begin position="500"/>
        <end position="621"/>
    </location>
</feature>
<feature type="domain" description="Response regulatory" evidence="17">
    <location>
        <begin position="649"/>
        <end position="765"/>
    </location>
</feature>
<dbReference type="InterPro" id="IPR003661">
    <property type="entry name" value="HisK_dim/P_dom"/>
</dbReference>
<dbReference type="InterPro" id="IPR036641">
    <property type="entry name" value="HPT_dom_sf"/>
</dbReference>
<comment type="caution">
    <text evidence="19">The sequence shown here is derived from an EMBL/GenBank/DDBJ whole genome shotgun (WGS) entry which is preliminary data.</text>
</comment>
<evidence type="ECO:0000313" key="20">
    <source>
        <dbReference type="Proteomes" id="UP001597380"/>
    </source>
</evidence>
<keyword evidence="6 15" id="KW-0812">Transmembrane</keyword>
<comment type="catalytic activity">
    <reaction evidence="1">
        <text>ATP + protein L-histidine = ADP + protein N-phospho-L-histidine.</text>
        <dbReference type="EC" id="2.7.13.3"/>
    </reaction>
</comment>
<dbReference type="Pfam" id="PF00512">
    <property type="entry name" value="HisKA"/>
    <property type="match status" value="1"/>
</dbReference>
<dbReference type="CDD" id="cd00082">
    <property type="entry name" value="HisKA"/>
    <property type="match status" value="1"/>
</dbReference>
<name>A0ABW4XHY5_9GAMM</name>
<evidence type="ECO:0000256" key="1">
    <source>
        <dbReference type="ARBA" id="ARBA00000085"/>
    </source>
</evidence>